<dbReference type="PROSITE" id="PS51257">
    <property type="entry name" value="PROKAR_LIPOPROTEIN"/>
    <property type="match status" value="1"/>
</dbReference>
<dbReference type="InterPro" id="IPR011446">
    <property type="entry name" value="BBP7"/>
</dbReference>
<evidence type="ECO:0000256" key="1">
    <source>
        <dbReference type="SAM" id="SignalP"/>
    </source>
</evidence>
<organism evidence="2 3">
    <name type="scientific">Aporhodopirellula rubra</name>
    <dbReference type="NCBI Taxonomy" id="980271"/>
    <lineage>
        <taxon>Bacteria</taxon>
        <taxon>Pseudomonadati</taxon>
        <taxon>Planctomycetota</taxon>
        <taxon>Planctomycetia</taxon>
        <taxon>Pirellulales</taxon>
        <taxon>Pirellulaceae</taxon>
        <taxon>Aporhodopirellula</taxon>
    </lineage>
</organism>
<gene>
    <name evidence="2" type="ORF">FHS27_002726</name>
</gene>
<accession>A0A7W5E0C6</accession>
<dbReference type="Pfam" id="PF07585">
    <property type="entry name" value="BBP7"/>
    <property type="match status" value="1"/>
</dbReference>
<keyword evidence="1" id="KW-0732">Signal</keyword>
<keyword evidence="3" id="KW-1185">Reference proteome</keyword>
<sequence length="548" mass="59078">MNLLPRIAVFAFTCVIFTSGCWTTLASAQDTSGARLTQPRKIPVRRFAGSNNTPSRVLKDKPGEQPGVVTSVEIRNEAGELVDGTLDENEYFLGAEPMPISVGQQIPSQLASSPMMEFEPQFDSDMDYGEFDNEVSLDGPILMHELESEPCDSCGEVGVYGAQGECDSCQHGPHVYDPRVERIAHWLAHPLSGFWARAEYLHLNINGQYAPPLVTTSTTGTLREDAGILGLPSTTVLFGGNDLGDDERSGGRFEIGRYFGNSGLGLSASILFADDVDQNFSGDSVTYGILARPFVDVSPGGLGNDAELVGFPSELTGDIDVRSSTSFHTGDVLLRGMLICQPDRELEGFVGYTYVSLDDDLSIHDFKRVVGGGGGLAINTTLDESDRFATENNFNGAAFGVRGQTCFGRWSLATMMKLGLGVTSSTLTRSGTTTTSVPIAGGTDVSTRNTGLLVQDSNSGSRDDDEFAVAPEIRLVLNRRFNRDWSFSVGYHMMYLSRVIRAGEQIDPLLNLTALDPGGLQGFEAPRNSVFYNDLTAQAITIGLVGEF</sequence>
<feature type="chain" id="PRO_5031348680" evidence="1">
    <location>
        <begin position="29"/>
        <end position="548"/>
    </location>
</feature>
<protein>
    <submittedName>
        <fullName evidence="2">Uncharacterized protein</fullName>
    </submittedName>
</protein>
<feature type="signal peptide" evidence="1">
    <location>
        <begin position="1"/>
        <end position="28"/>
    </location>
</feature>
<dbReference type="EMBL" id="JACHXU010000008">
    <property type="protein sequence ID" value="MBB3206912.1"/>
    <property type="molecule type" value="Genomic_DNA"/>
</dbReference>
<dbReference type="AlphaFoldDB" id="A0A7W5E0C6"/>
<dbReference type="RefSeq" id="WP_184305330.1">
    <property type="nucleotide sequence ID" value="NZ_JACHXU010000008.1"/>
</dbReference>
<name>A0A7W5E0C6_9BACT</name>
<comment type="caution">
    <text evidence="2">The sequence shown here is derived from an EMBL/GenBank/DDBJ whole genome shotgun (WGS) entry which is preliminary data.</text>
</comment>
<proteinExistence type="predicted"/>
<evidence type="ECO:0000313" key="3">
    <source>
        <dbReference type="Proteomes" id="UP000536179"/>
    </source>
</evidence>
<evidence type="ECO:0000313" key="2">
    <source>
        <dbReference type="EMBL" id="MBB3206912.1"/>
    </source>
</evidence>
<reference evidence="2 3" key="1">
    <citation type="submission" date="2020-08" db="EMBL/GenBank/DDBJ databases">
        <title>Genomic Encyclopedia of Type Strains, Phase III (KMG-III): the genomes of soil and plant-associated and newly described type strains.</title>
        <authorList>
            <person name="Whitman W."/>
        </authorList>
    </citation>
    <scope>NUCLEOTIDE SEQUENCE [LARGE SCALE GENOMIC DNA]</scope>
    <source>
        <strain evidence="2 3">CECT 8075</strain>
    </source>
</reference>
<dbReference type="Proteomes" id="UP000536179">
    <property type="component" value="Unassembled WGS sequence"/>
</dbReference>